<dbReference type="EMBL" id="NPEF02000001">
    <property type="protein sequence ID" value="MDV6234227.1"/>
    <property type="molecule type" value="Genomic_DNA"/>
</dbReference>
<dbReference type="AlphaFoldDB" id="A0A2N0BDW6"/>
<proteinExistence type="predicted"/>
<protein>
    <submittedName>
        <fullName evidence="2">Uncharacterized protein</fullName>
    </submittedName>
</protein>
<sequence>MDETVNLDDGEWTRLQGRKEEFRRILSALNRQYVPAISESKRLDSKKLRFELENDESDNFDVFVKKIGTYDFFVVLKSGNRFDTWIHLDGIRREQERFLFEGKDDHPIFEIVCLSDLYETDCVLIDLSNTKTPSRKDSA</sequence>
<dbReference type="Proteomes" id="UP000232122">
    <property type="component" value="Unassembled WGS sequence"/>
</dbReference>
<dbReference type="NCBIfam" id="NF047513">
    <property type="entry name" value="LIC_13246_fam"/>
    <property type="match status" value="1"/>
</dbReference>
<reference evidence="1" key="3">
    <citation type="submission" date="2023-10" db="EMBL/GenBank/DDBJ databases">
        <authorList>
            <person name="Picardeau M."/>
            <person name="Thibeaux R."/>
        </authorList>
    </citation>
    <scope>NUCLEOTIDE SEQUENCE</scope>
    <source>
        <strain evidence="1">ATI7-C-A5</strain>
    </source>
</reference>
<evidence type="ECO:0000313" key="2">
    <source>
        <dbReference type="EMBL" id="PJZ94733.1"/>
    </source>
</evidence>
<name>A0A2N0BDW6_9LEPT</name>
<dbReference type="EMBL" id="NPEF01000006">
    <property type="protein sequence ID" value="PJZ94733.1"/>
    <property type="molecule type" value="Genomic_DNA"/>
</dbReference>
<evidence type="ECO:0000313" key="3">
    <source>
        <dbReference type="Proteomes" id="UP000232122"/>
    </source>
</evidence>
<comment type="caution">
    <text evidence="2">The sequence shown here is derived from an EMBL/GenBank/DDBJ whole genome shotgun (WGS) entry which is preliminary data.</text>
</comment>
<accession>A0A2N0BDW6</accession>
<dbReference type="OrthoDB" id="329464at2"/>
<organism evidence="2">
    <name type="scientific">Leptospira ellisii</name>
    <dbReference type="NCBI Taxonomy" id="2023197"/>
    <lineage>
        <taxon>Bacteria</taxon>
        <taxon>Pseudomonadati</taxon>
        <taxon>Spirochaetota</taxon>
        <taxon>Spirochaetia</taxon>
        <taxon>Leptospirales</taxon>
        <taxon>Leptospiraceae</taxon>
        <taxon>Leptospira</taxon>
    </lineage>
</organism>
<reference evidence="1 3" key="2">
    <citation type="journal article" date="2018" name="Microb. Genom.">
        <title>Deciphering the unexplored Leptospira diversity from soils uncovers genomic evolution to virulence.</title>
        <authorList>
            <person name="Thibeaux R."/>
            <person name="Iraola G."/>
            <person name="Ferres I."/>
            <person name="Bierque E."/>
            <person name="Girault D."/>
            <person name="Soupe-Gilbert M.E."/>
            <person name="Picardeau M."/>
            <person name="Goarant C."/>
        </authorList>
    </citation>
    <scope>NUCLEOTIDE SEQUENCE [LARGE SCALE GENOMIC DNA]</scope>
    <source>
        <strain evidence="1 3">ATI7-C-A5</strain>
    </source>
</reference>
<dbReference type="RefSeq" id="WP_100746521.1">
    <property type="nucleotide sequence ID" value="NZ_NPEF02000001.1"/>
</dbReference>
<evidence type="ECO:0000313" key="1">
    <source>
        <dbReference type="EMBL" id="MDV6234227.1"/>
    </source>
</evidence>
<reference evidence="2" key="1">
    <citation type="submission" date="2017-07" db="EMBL/GenBank/DDBJ databases">
        <title>Leptospira spp. isolated from tropical soils.</title>
        <authorList>
            <person name="Thibeaux R."/>
            <person name="Iraola G."/>
            <person name="Ferres I."/>
            <person name="Bierque E."/>
            <person name="Girault D."/>
            <person name="Soupe-Gilbert M.-E."/>
            <person name="Picardeau M."/>
            <person name="Goarant C."/>
        </authorList>
    </citation>
    <scope>NUCLEOTIDE SEQUENCE [LARGE SCALE GENOMIC DNA]</scope>
    <source>
        <strain evidence="2">ATI7-C-A5</strain>
    </source>
</reference>
<gene>
    <name evidence="1" type="ORF">CH379_001100</name>
    <name evidence="2" type="ORF">CH379_01200</name>
</gene>
<accession>A0A2N0BM18</accession>
<keyword evidence="3" id="KW-1185">Reference proteome</keyword>